<keyword evidence="5" id="KW-0539">Nucleus</keyword>
<dbReference type="GO" id="GO:0045893">
    <property type="term" value="P:positive regulation of DNA-templated transcription"/>
    <property type="evidence" value="ECO:0007669"/>
    <property type="project" value="TreeGrafter"/>
</dbReference>
<dbReference type="EnsemblProtists" id="EOD35150">
    <property type="protein sequence ID" value="EOD35150"/>
    <property type="gene ID" value="EMIHUDRAFT_227661"/>
</dbReference>
<dbReference type="Proteomes" id="UP000013827">
    <property type="component" value="Unassembled WGS sequence"/>
</dbReference>
<keyword evidence="4" id="KW-0862">Zinc</keyword>
<evidence type="ECO:0000256" key="3">
    <source>
        <dbReference type="ARBA" id="ARBA00022771"/>
    </source>
</evidence>
<reference evidence="7" key="2">
    <citation type="submission" date="2024-10" db="UniProtKB">
        <authorList>
            <consortium name="EnsemblProtists"/>
        </authorList>
    </citation>
    <scope>IDENTIFICATION</scope>
</reference>
<dbReference type="InterPro" id="IPR011011">
    <property type="entry name" value="Znf_FYVE_PHD"/>
</dbReference>
<accession>A0A0D3KHB5</accession>
<sequence>MWLALGRKGFHCDSSNKKNSVSHSAQLAGHSWLDCSVMIACDGCADWFHPACVGMTIKQAAALDSYVCGQCKL</sequence>
<proteinExistence type="predicted"/>
<comment type="subcellular location">
    <subcellularLocation>
        <location evidence="1">Nucleus</location>
    </subcellularLocation>
</comment>
<evidence type="ECO:0000313" key="7">
    <source>
        <dbReference type="EnsemblProtists" id="EOD35150"/>
    </source>
</evidence>
<dbReference type="STRING" id="2903.R1F858"/>
<dbReference type="AlphaFoldDB" id="A0A0D3KHB5"/>
<dbReference type="HOGENOM" id="CLU_2763203_0_0_1"/>
<protein>
    <recommendedName>
        <fullName evidence="6">Zinc finger PHD-type domain-containing protein</fullName>
    </recommendedName>
</protein>
<evidence type="ECO:0000256" key="5">
    <source>
        <dbReference type="ARBA" id="ARBA00023242"/>
    </source>
</evidence>
<dbReference type="InterPro" id="IPR013083">
    <property type="entry name" value="Znf_RING/FYVE/PHD"/>
</dbReference>
<dbReference type="InterPro" id="IPR019787">
    <property type="entry name" value="Znf_PHD-finger"/>
</dbReference>
<evidence type="ECO:0000256" key="4">
    <source>
        <dbReference type="ARBA" id="ARBA00022833"/>
    </source>
</evidence>
<dbReference type="GO" id="GO:0008270">
    <property type="term" value="F:zinc ion binding"/>
    <property type="evidence" value="ECO:0007669"/>
    <property type="project" value="UniProtKB-KW"/>
</dbReference>
<keyword evidence="8" id="KW-1185">Reference proteome</keyword>
<dbReference type="InterPro" id="IPR001965">
    <property type="entry name" value="Znf_PHD"/>
</dbReference>
<reference evidence="8" key="1">
    <citation type="journal article" date="2013" name="Nature">
        <title>Pan genome of the phytoplankton Emiliania underpins its global distribution.</title>
        <authorList>
            <person name="Read B.A."/>
            <person name="Kegel J."/>
            <person name="Klute M.J."/>
            <person name="Kuo A."/>
            <person name="Lefebvre S.C."/>
            <person name="Maumus F."/>
            <person name="Mayer C."/>
            <person name="Miller J."/>
            <person name="Monier A."/>
            <person name="Salamov A."/>
            <person name="Young J."/>
            <person name="Aguilar M."/>
            <person name="Claverie J.M."/>
            <person name="Frickenhaus S."/>
            <person name="Gonzalez K."/>
            <person name="Herman E.K."/>
            <person name="Lin Y.C."/>
            <person name="Napier J."/>
            <person name="Ogata H."/>
            <person name="Sarno A.F."/>
            <person name="Shmutz J."/>
            <person name="Schroeder D."/>
            <person name="de Vargas C."/>
            <person name="Verret F."/>
            <person name="von Dassow P."/>
            <person name="Valentin K."/>
            <person name="Van de Peer Y."/>
            <person name="Wheeler G."/>
            <person name="Dacks J.B."/>
            <person name="Delwiche C.F."/>
            <person name="Dyhrman S.T."/>
            <person name="Glockner G."/>
            <person name="John U."/>
            <person name="Richards T."/>
            <person name="Worden A.Z."/>
            <person name="Zhang X."/>
            <person name="Grigoriev I.V."/>
            <person name="Allen A.E."/>
            <person name="Bidle K."/>
            <person name="Borodovsky M."/>
            <person name="Bowler C."/>
            <person name="Brownlee C."/>
            <person name="Cock J.M."/>
            <person name="Elias M."/>
            <person name="Gladyshev V.N."/>
            <person name="Groth M."/>
            <person name="Guda C."/>
            <person name="Hadaegh A."/>
            <person name="Iglesias-Rodriguez M.D."/>
            <person name="Jenkins J."/>
            <person name="Jones B.M."/>
            <person name="Lawson T."/>
            <person name="Leese F."/>
            <person name="Lindquist E."/>
            <person name="Lobanov A."/>
            <person name="Lomsadze A."/>
            <person name="Malik S.B."/>
            <person name="Marsh M.E."/>
            <person name="Mackinder L."/>
            <person name="Mock T."/>
            <person name="Mueller-Roeber B."/>
            <person name="Pagarete A."/>
            <person name="Parker M."/>
            <person name="Probert I."/>
            <person name="Quesneville H."/>
            <person name="Raines C."/>
            <person name="Rensing S.A."/>
            <person name="Riano-Pachon D.M."/>
            <person name="Richier S."/>
            <person name="Rokitta S."/>
            <person name="Shiraiwa Y."/>
            <person name="Soanes D.M."/>
            <person name="van der Giezen M."/>
            <person name="Wahlund T.M."/>
            <person name="Williams B."/>
            <person name="Wilson W."/>
            <person name="Wolfe G."/>
            <person name="Wurch L.L."/>
        </authorList>
    </citation>
    <scope>NUCLEOTIDE SEQUENCE</scope>
</reference>
<feature type="domain" description="Zinc finger PHD-type" evidence="6">
    <location>
        <begin position="11"/>
        <end position="72"/>
    </location>
</feature>
<dbReference type="GeneID" id="17280420"/>
<keyword evidence="2" id="KW-0479">Metal-binding</keyword>
<keyword evidence="3" id="KW-0863">Zinc-finger</keyword>
<evidence type="ECO:0000259" key="6">
    <source>
        <dbReference type="SMART" id="SM00249"/>
    </source>
</evidence>
<dbReference type="Gene3D" id="3.30.40.10">
    <property type="entry name" value="Zinc/RING finger domain, C3HC4 (zinc finger)"/>
    <property type="match status" value="1"/>
</dbReference>
<dbReference type="RefSeq" id="XP_005787579.1">
    <property type="nucleotide sequence ID" value="XM_005787522.1"/>
</dbReference>
<dbReference type="PaxDb" id="2903-EOD35150"/>
<dbReference type="PANTHER" id="PTHR46174:SF1">
    <property type="entry name" value="CXXC-TYPE ZINC FINGER PROTEIN 1"/>
    <property type="match status" value="1"/>
</dbReference>
<dbReference type="KEGG" id="ehx:EMIHUDRAFT_227661"/>
<dbReference type="PANTHER" id="PTHR46174">
    <property type="entry name" value="CXXC-TYPE ZINC FINGER PROTEIN 1"/>
    <property type="match status" value="1"/>
</dbReference>
<dbReference type="SUPFAM" id="SSF57903">
    <property type="entry name" value="FYVE/PHD zinc finger"/>
    <property type="match status" value="1"/>
</dbReference>
<name>A0A0D3KHB5_EMIH1</name>
<dbReference type="SMART" id="SM00249">
    <property type="entry name" value="PHD"/>
    <property type="match status" value="1"/>
</dbReference>
<evidence type="ECO:0000256" key="1">
    <source>
        <dbReference type="ARBA" id="ARBA00004123"/>
    </source>
</evidence>
<dbReference type="Pfam" id="PF00628">
    <property type="entry name" value="PHD"/>
    <property type="match status" value="1"/>
</dbReference>
<evidence type="ECO:0000313" key="8">
    <source>
        <dbReference type="Proteomes" id="UP000013827"/>
    </source>
</evidence>
<organism evidence="7 8">
    <name type="scientific">Emiliania huxleyi (strain CCMP1516)</name>
    <dbReference type="NCBI Taxonomy" id="280463"/>
    <lineage>
        <taxon>Eukaryota</taxon>
        <taxon>Haptista</taxon>
        <taxon>Haptophyta</taxon>
        <taxon>Prymnesiophyceae</taxon>
        <taxon>Isochrysidales</taxon>
        <taxon>Noelaerhabdaceae</taxon>
        <taxon>Emiliania</taxon>
    </lineage>
</organism>
<dbReference type="InterPro" id="IPR037869">
    <property type="entry name" value="Spp1/CFP1"/>
</dbReference>
<evidence type="ECO:0000256" key="2">
    <source>
        <dbReference type="ARBA" id="ARBA00022723"/>
    </source>
</evidence>
<dbReference type="GO" id="GO:0048188">
    <property type="term" value="C:Set1C/COMPASS complex"/>
    <property type="evidence" value="ECO:0007669"/>
    <property type="project" value="InterPro"/>
</dbReference>